<dbReference type="RefSeq" id="WP_101178557.1">
    <property type="nucleotide sequence ID" value="NZ_PISE01000044.1"/>
</dbReference>
<evidence type="ECO:0000313" key="4">
    <source>
        <dbReference type="Proteomes" id="UP000233375"/>
    </source>
</evidence>
<evidence type="ECO:0000259" key="2">
    <source>
        <dbReference type="Pfam" id="PF12728"/>
    </source>
</evidence>
<dbReference type="InterPro" id="IPR024370">
    <property type="entry name" value="PBP_domain"/>
</dbReference>
<dbReference type="Proteomes" id="UP000233375">
    <property type="component" value="Unassembled WGS sequence"/>
</dbReference>
<dbReference type="EMBL" id="PISE01000044">
    <property type="protein sequence ID" value="PKG22310.1"/>
    <property type="molecule type" value="Genomic_DNA"/>
</dbReference>
<dbReference type="OrthoDB" id="9805928at2"/>
<feature type="domain" description="Helix-turn-helix" evidence="2">
    <location>
        <begin position="7"/>
        <end position="53"/>
    </location>
</feature>
<reference evidence="3 4" key="1">
    <citation type="journal article" date="2003" name="Int. J. Syst. Evol. Microbiol.">
        <title>Bacillus nealsonii sp. nov., isolated from a spacecraft-assembly facility, whose spores are gamma-radiation resistant.</title>
        <authorList>
            <person name="Venkateswaran K."/>
            <person name="Kempf M."/>
            <person name="Chen F."/>
            <person name="Satomi M."/>
            <person name="Nicholson W."/>
            <person name="Kern R."/>
        </authorList>
    </citation>
    <scope>NUCLEOTIDE SEQUENCE [LARGE SCALE GENOMIC DNA]</scope>
    <source>
        <strain evidence="3 4">FO-92</strain>
    </source>
</reference>
<dbReference type="NCBIfam" id="TIGR01764">
    <property type="entry name" value="excise"/>
    <property type="match status" value="1"/>
</dbReference>
<proteinExistence type="predicted"/>
<dbReference type="PANTHER" id="PTHR38431">
    <property type="entry name" value="BLL2305 PROTEIN"/>
    <property type="match status" value="1"/>
</dbReference>
<feature type="domain" description="PBP" evidence="1">
    <location>
        <begin position="104"/>
        <end position="289"/>
    </location>
</feature>
<dbReference type="AlphaFoldDB" id="A0A2N0YYH3"/>
<dbReference type="SUPFAM" id="SSF53850">
    <property type="entry name" value="Periplasmic binding protein-like II"/>
    <property type="match status" value="1"/>
</dbReference>
<organism evidence="3 4">
    <name type="scientific">Niallia nealsonii</name>
    <dbReference type="NCBI Taxonomy" id="115979"/>
    <lineage>
        <taxon>Bacteria</taxon>
        <taxon>Bacillati</taxon>
        <taxon>Bacillota</taxon>
        <taxon>Bacilli</taxon>
        <taxon>Bacillales</taxon>
        <taxon>Bacillaceae</taxon>
        <taxon>Niallia</taxon>
    </lineage>
</organism>
<dbReference type="InterPro" id="IPR041657">
    <property type="entry name" value="HTH_17"/>
</dbReference>
<evidence type="ECO:0000313" key="3">
    <source>
        <dbReference type="EMBL" id="PKG22310.1"/>
    </source>
</evidence>
<dbReference type="InterPro" id="IPR010093">
    <property type="entry name" value="SinI_DNA-bd"/>
</dbReference>
<dbReference type="GO" id="GO:0003677">
    <property type="term" value="F:DNA binding"/>
    <property type="evidence" value="ECO:0007669"/>
    <property type="project" value="InterPro"/>
</dbReference>
<dbReference type="Pfam" id="PF12728">
    <property type="entry name" value="HTH_17"/>
    <property type="match status" value="1"/>
</dbReference>
<dbReference type="Gene3D" id="3.40.190.10">
    <property type="entry name" value="Periplasmic binding protein-like II"/>
    <property type="match status" value="1"/>
</dbReference>
<dbReference type="PANTHER" id="PTHR38431:SF1">
    <property type="entry name" value="BLL2305 PROTEIN"/>
    <property type="match status" value="1"/>
</dbReference>
<sequence>MTTNESFTTEEIAEILKVSKLTVYDLIKKGELKAFRVGRQMRIDAADLEAFKKGSREISQNTVERTPTQISVTNPQQDHVFEPFTKHRPIIISGQDTCLDILAKHIEQTSKSYRPLRSYIGSLNGLLAMYKGDADIVSTHLYDGETNSYNIPYVKKLLVSHSYIVIRFITRQAGLYVEAGNPKNIKNWSDLDRSDIKIINREVGSGARVLLDEQLKINKINKNSVNGYQHECTSHYSVAAIITQGKADVGVGIERASHYSKGIDFIPLIKEDYDLVILKTEQNYELIKLLSILLNSQQLKEELQAIGYDVTSTGKIIYEQ</sequence>
<dbReference type="Pfam" id="PF12727">
    <property type="entry name" value="PBP_like"/>
    <property type="match status" value="1"/>
</dbReference>
<gene>
    <name evidence="3" type="ORF">CWS01_17940</name>
</gene>
<protein>
    <submittedName>
        <fullName evidence="3">Uncharacterized protein</fullName>
    </submittedName>
</protein>
<comment type="caution">
    <text evidence="3">The sequence shown here is derived from an EMBL/GenBank/DDBJ whole genome shotgun (WGS) entry which is preliminary data.</text>
</comment>
<keyword evidence="4" id="KW-1185">Reference proteome</keyword>
<accession>A0A2N0YYH3</accession>
<evidence type="ECO:0000259" key="1">
    <source>
        <dbReference type="Pfam" id="PF12727"/>
    </source>
</evidence>
<name>A0A2N0YYH3_9BACI</name>